<dbReference type="GeneID" id="66101229"/>
<evidence type="ECO:0000256" key="1">
    <source>
        <dbReference type="SAM" id="MobiDB-lite"/>
    </source>
</evidence>
<evidence type="ECO:0000313" key="2">
    <source>
        <dbReference type="EMBL" id="KAG7450061.1"/>
    </source>
</evidence>
<dbReference type="AlphaFoldDB" id="A0A9P7VYR9"/>
<keyword evidence="3" id="KW-1185">Reference proteome</keyword>
<evidence type="ECO:0000313" key="3">
    <source>
        <dbReference type="Proteomes" id="UP000812287"/>
    </source>
</evidence>
<feature type="region of interest" description="Disordered" evidence="1">
    <location>
        <begin position="1"/>
        <end position="25"/>
    </location>
</feature>
<dbReference type="EMBL" id="MU250527">
    <property type="protein sequence ID" value="KAG7450061.1"/>
    <property type="molecule type" value="Genomic_DNA"/>
</dbReference>
<protein>
    <submittedName>
        <fullName evidence="2">Uncharacterized protein</fullName>
    </submittedName>
</protein>
<dbReference type="RefSeq" id="XP_043043561.1">
    <property type="nucleotide sequence ID" value="XM_043178935.1"/>
</dbReference>
<reference evidence="2" key="1">
    <citation type="submission" date="2020-11" db="EMBL/GenBank/DDBJ databases">
        <title>Adaptations for nitrogen fixation in a non-lichenized fungal sporocarp promotes dispersal by wood-feeding termites.</title>
        <authorList>
            <consortium name="DOE Joint Genome Institute"/>
            <person name="Koch R.A."/>
            <person name="Yoon G."/>
            <person name="Arayal U."/>
            <person name="Lail K."/>
            <person name="Amirebrahimi M."/>
            <person name="Labutti K."/>
            <person name="Lipzen A."/>
            <person name="Riley R."/>
            <person name="Barry K."/>
            <person name="Henrissat B."/>
            <person name="Grigoriev I.V."/>
            <person name="Herr J.R."/>
            <person name="Aime M.C."/>
        </authorList>
    </citation>
    <scope>NUCLEOTIDE SEQUENCE</scope>
    <source>
        <strain evidence="2">MCA 3950</strain>
    </source>
</reference>
<proteinExistence type="predicted"/>
<name>A0A9P7VYR9_9AGAR</name>
<gene>
    <name evidence="2" type="ORF">BT62DRAFT_1073433</name>
</gene>
<dbReference type="Proteomes" id="UP000812287">
    <property type="component" value="Unassembled WGS sequence"/>
</dbReference>
<comment type="caution">
    <text evidence="2">The sequence shown here is derived from an EMBL/GenBank/DDBJ whole genome shotgun (WGS) entry which is preliminary data.</text>
</comment>
<dbReference type="OrthoDB" id="3053820at2759"/>
<sequence length="108" mass="11311">MFKFLRRKAKGRKTNTGVQGFRGPGGLMPNLFPVRKASSNGLGLDPRSLQIATPGAPSSSLDASPQTIPLAAFPSPLPDSPTKITSISDIVFDNAAFDALLDSRNGGN</sequence>
<feature type="compositionally biased region" description="Basic residues" evidence="1">
    <location>
        <begin position="1"/>
        <end position="13"/>
    </location>
</feature>
<organism evidence="2 3">
    <name type="scientific">Guyanagaster necrorhizus</name>
    <dbReference type="NCBI Taxonomy" id="856835"/>
    <lineage>
        <taxon>Eukaryota</taxon>
        <taxon>Fungi</taxon>
        <taxon>Dikarya</taxon>
        <taxon>Basidiomycota</taxon>
        <taxon>Agaricomycotina</taxon>
        <taxon>Agaricomycetes</taxon>
        <taxon>Agaricomycetidae</taxon>
        <taxon>Agaricales</taxon>
        <taxon>Marasmiineae</taxon>
        <taxon>Physalacriaceae</taxon>
        <taxon>Guyanagaster</taxon>
    </lineage>
</organism>
<accession>A0A9P7VYR9</accession>